<comment type="caution">
    <text evidence="2">The sequence shown here is derived from an EMBL/GenBank/DDBJ whole genome shotgun (WGS) entry which is preliminary data.</text>
</comment>
<dbReference type="EMBL" id="CAXLJM020000161">
    <property type="protein sequence ID" value="CAL8144811.1"/>
    <property type="molecule type" value="Genomic_DNA"/>
</dbReference>
<evidence type="ECO:0000313" key="2">
    <source>
        <dbReference type="EMBL" id="CAL8144811.1"/>
    </source>
</evidence>
<proteinExistence type="predicted"/>
<accession>A0ABP1S6N3</accession>
<protein>
    <submittedName>
        <fullName evidence="2">Uncharacterized protein</fullName>
    </submittedName>
</protein>
<dbReference type="Proteomes" id="UP001642540">
    <property type="component" value="Unassembled WGS sequence"/>
</dbReference>
<gene>
    <name evidence="2" type="ORF">ODALV1_LOCUS30305</name>
</gene>
<sequence length="107" mass="12622">MSDFSTVFSVALTLIFILVPMVGYWAYSEMSLEREDERLSAEESEDTTKYRILLSDEALENDKEEFKDLLNDMDYSDFNVIESSDYEIPDNLEWVNPWLSDFNYDCL</sequence>
<feature type="transmembrane region" description="Helical" evidence="1">
    <location>
        <begin position="6"/>
        <end position="27"/>
    </location>
</feature>
<evidence type="ECO:0000256" key="1">
    <source>
        <dbReference type="SAM" id="Phobius"/>
    </source>
</evidence>
<keyword evidence="3" id="KW-1185">Reference proteome</keyword>
<keyword evidence="1" id="KW-0472">Membrane</keyword>
<organism evidence="2 3">
    <name type="scientific">Orchesella dallaii</name>
    <dbReference type="NCBI Taxonomy" id="48710"/>
    <lineage>
        <taxon>Eukaryota</taxon>
        <taxon>Metazoa</taxon>
        <taxon>Ecdysozoa</taxon>
        <taxon>Arthropoda</taxon>
        <taxon>Hexapoda</taxon>
        <taxon>Collembola</taxon>
        <taxon>Entomobryomorpha</taxon>
        <taxon>Entomobryoidea</taxon>
        <taxon>Orchesellidae</taxon>
        <taxon>Orchesellinae</taxon>
        <taxon>Orchesella</taxon>
    </lineage>
</organism>
<name>A0ABP1S6N3_9HEXA</name>
<keyword evidence="1" id="KW-1133">Transmembrane helix</keyword>
<keyword evidence="1" id="KW-0812">Transmembrane</keyword>
<reference evidence="2 3" key="1">
    <citation type="submission" date="2024-08" db="EMBL/GenBank/DDBJ databases">
        <authorList>
            <person name="Cucini C."/>
            <person name="Frati F."/>
        </authorList>
    </citation>
    <scope>NUCLEOTIDE SEQUENCE [LARGE SCALE GENOMIC DNA]</scope>
</reference>
<evidence type="ECO:0000313" key="3">
    <source>
        <dbReference type="Proteomes" id="UP001642540"/>
    </source>
</evidence>